<comment type="subcellular location">
    <subcellularLocation>
        <location evidence="1">Membrane</location>
        <topology evidence="1">Single-pass type I membrane protein</topology>
    </subcellularLocation>
</comment>
<feature type="domain" description="Protein kinase" evidence="16">
    <location>
        <begin position="366"/>
        <end position="605"/>
    </location>
</feature>
<evidence type="ECO:0000256" key="1">
    <source>
        <dbReference type="ARBA" id="ARBA00004479"/>
    </source>
</evidence>
<keyword evidence="11" id="KW-1015">Disulfide bond</keyword>
<reference evidence="18" key="1">
    <citation type="submission" date="2024-06" db="EMBL/GenBank/DDBJ databases">
        <authorList>
            <person name="Ryan C."/>
        </authorList>
    </citation>
    <scope>NUCLEOTIDE SEQUENCE [LARGE SCALE GENOMIC DNA]</scope>
</reference>
<feature type="chain" id="PRO_5044866533" description="Protein kinase domain-containing protein" evidence="15">
    <location>
        <begin position="21"/>
        <end position="608"/>
    </location>
</feature>
<evidence type="ECO:0000256" key="14">
    <source>
        <dbReference type="SAM" id="Phobius"/>
    </source>
</evidence>
<proteinExistence type="predicted"/>
<evidence type="ECO:0000256" key="11">
    <source>
        <dbReference type="ARBA" id="ARBA00023157"/>
    </source>
</evidence>
<dbReference type="FunFam" id="3.30.200.20:FF:000043">
    <property type="entry name" value="Wall-associated receptor kinase 2"/>
    <property type="match status" value="1"/>
</dbReference>
<evidence type="ECO:0000256" key="12">
    <source>
        <dbReference type="ARBA" id="ARBA00023180"/>
    </source>
</evidence>
<keyword evidence="18" id="KW-1185">Reference proteome</keyword>
<protein>
    <recommendedName>
        <fullName evidence="16">Protein kinase domain-containing protein</fullName>
    </recommendedName>
</protein>
<feature type="binding site" evidence="13">
    <location>
        <position position="394"/>
    </location>
    <ligand>
        <name>ATP</name>
        <dbReference type="ChEBI" id="CHEBI:30616"/>
    </ligand>
</feature>
<keyword evidence="3" id="KW-0808">Transferase</keyword>
<evidence type="ECO:0000313" key="17">
    <source>
        <dbReference type="EMBL" id="CAL5093770.1"/>
    </source>
</evidence>
<keyword evidence="12" id="KW-0325">Glycoprotein</keyword>
<evidence type="ECO:0000256" key="6">
    <source>
        <dbReference type="ARBA" id="ARBA00022741"/>
    </source>
</evidence>
<dbReference type="PANTHER" id="PTHR27005">
    <property type="entry name" value="WALL-ASSOCIATED RECEPTOR KINASE-LIKE 21"/>
    <property type="match status" value="1"/>
</dbReference>
<feature type="signal peptide" evidence="15">
    <location>
        <begin position="1"/>
        <end position="20"/>
    </location>
</feature>
<evidence type="ECO:0000313" key="18">
    <source>
        <dbReference type="Proteomes" id="UP001497457"/>
    </source>
</evidence>
<accession>A0ABC9GGE6</accession>
<keyword evidence="4 14" id="KW-0812">Transmembrane</keyword>
<dbReference type="PROSITE" id="PS50011">
    <property type="entry name" value="PROTEIN_KINASE_DOM"/>
    <property type="match status" value="1"/>
</dbReference>
<dbReference type="GO" id="GO:0005524">
    <property type="term" value="F:ATP binding"/>
    <property type="evidence" value="ECO:0007669"/>
    <property type="project" value="UniProtKB-UniRule"/>
</dbReference>
<dbReference type="PANTHER" id="PTHR27005:SF204">
    <property type="entry name" value="CALCIUM BINDING EGF DOMAIN CONTAINING PROTEIN, EXPRESSED"/>
    <property type="match status" value="1"/>
</dbReference>
<dbReference type="Gene3D" id="1.10.510.10">
    <property type="entry name" value="Transferase(Phosphotransferase) domain 1"/>
    <property type="match status" value="1"/>
</dbReference>
<dbReference type="InterPro" id="IPR045274">
    <property type="entry name" value="WAK-like"/>
</dbReference>
<dbReference type="AlphaFoldDB" id="A0ABC9GGE6"/>
<evidence type="ECO:0000256" key="10">
    <source>
        <dbReference type="ARBA" id="ARBA00023136"/>
    </source>
</evidence>
<dbReference type="Pfam" id="PF07714">
    <property type="entry name" value="PK_Tyr_Ser-Thr"/>
    <property type="match status" value="1"/>
</dbReference>
<evidence type="ECO:0000256" key="7">
    <source>
        <dbReference type="ARBA" id="ARBA00022777"/>
    </source>
</evidence>
<keyword evidence="2" id="KW-0723">Serine/threonine-protein kinase</keyword>
<evidence type="ECO:0000256" key="4">
    <source>
        <dbReference type="ARBA" id="ARBA00022692"/>
    </source>
</evidence>
<evidence type="ECO:0000256" key="8">
    <source>
        <dbReference type="ARBA" id="ARBA00022840"/>
    </source>
</evidence>
<dbReference type="InterPro" id="IPR017441">
    <property type="entry name" value="Protein_kinase_ATP_BS"/>
</dbReference>
<gene>
    <name evidence="17" type="ORF">URODEC1_LOCUS115532</name>
</gene>
<dbReference type="InterPro" id="IPR000719">
    <property type="entry name" value="Prot_kinase_dom"/>
</dbReference>
<evidence type="ECO:0000256" key="15">
    <source>
        <dbReference type="SAM" id="SignalP"/>
    </source>
</evidence>
<keyword evidence="9 14" id="KW-1133">Transmembrane helix</keyword>
<organism evidence="17 18">
    <name type="scientific">Urochloa decumbens</name>
    <dbReference type="NCBI Taxonomy" id="240449"/>
    <lineage>
        <taxon>Eukaryota</taxon>
        <taxon>Viridiplantae</taxon>
        <taxon>Streptophyta</taxon>
        <taxon>Embryophyta</taxon>
        <taxon>Tracheophyta</taxon>
        <taxon>Spermatophyta</taxon>
        <taxon>Magnoliopsida</taxon>
        <taxon>Liliopsida</taxon>
        <taxon>Poales</taxon>
        <taxon>Poaceae</taxon>
        <taxon>PACMAD clade</taxon>
        <taxon>Panicoideae</taxon>
        <taxon>Panicodae</taxon>
        <taxon>Paniceae</taxon>
        <taxon>Melinidinae</taxon>
        <taxon>Urochloa</taxon>
    </lineage>
</organism>
<dbReference type="SUPFAM" id="SSF56112">
    <property type="entry name" value="Protein kinase-like (PK-like)"/>
    <property type="match status" value="1"/>
</dbReference>
<dbReference type="EMBL" id="OZ075119">
    <property type="protein sequence ID" value="CAL5093770.1"/>
    <property type="molecule type" value="Genomic_DNA"/>
</dbReference>
<sequence>MPSVLILLACLLLVAFVAFGATPDGVSTLGCQDSCGGIAIQYPFGSGVGCFRKGFEIICDRSMNRPLLAGTTEPVPVNHLSIRTAEARVMLPVAWQCFNSSDSVYDWSDGDVQFNREEVYRISNTKNQLVIVGCNTLGYIQSKQTEATGCMSYCNNSRSAMNGACAGVGCCHLDIPPGLSDNKMNFRVYTHKGKLVYSPCDYTFLVDRDNYSFNTADLKMATNTLMPVWLDCAIRDNMACNEAKKNVESYACVSPNNIDECLIPGICPGKCNNWQGGYTCASTKQRSLLLGVAIGLGCGIGVLVLAVCVTIQVRRFKKRVQKKIRRAYFQKNKGLVLEQLISSDERTVHSTKIFSLEELENATNNFDVTRILGHGGHGTVYKGILADQRVVAIKRSKVVEQTEIDQFINEVAIMTQIIHRNVVKLFGCCLESEVPLLVYEFISNGTLYDLLHGDLSTECLLTWDDRIRIALEAADFGASRSISIDETHVVTIVQGTFGYLDPEYCHTGQLTDKSDVYSFGVILVELITRKKPIFLNPYGEKQSLCHYFLQNLRHGTAFSIFDAQVVDEAKRRGINEMVSLAEMCLRLRGEERPTMKEVEFRLQLLRAN</sequence>
<feature type="transmembrane region" description="Helical" evidence="14">
    <location>
        <begin position="288"/>
        <end position="313"/>
    </location>
</feature>
<evidence type="ECO:0000256" key="9">
    <source>
        <dbReference type="ARBA" id="ARBA00022989"/>
    </source>
</evidence>
<dbReference type="Pfam" id="PF13947">
    <property type="entry name" value="GUB_WAK_bind"/>
    <property type="match status" value="1"/>
</dbReference>
<dbReference type="Proteomes" id="UP001497457">
    <property type="component" value="Chromosome 9rd"/>
</dbReference>
<name>A0ABC9GGE6_9POAL</name>
<dbReference type="GO" id="GO:0016020">
    <property type="term" value="C:membrane"/>
    <property type="evidence" value="ECO:0007669"/>
    <property type="project" value="UniProtKB-SubCell"/>
</dbReference>
<evidence type="ECO:0000256" key="13">
    <source>
        <dbReference type="PROSITE-ProRule" id="PRU10141"/>
    </source>
</evidence>
<dbReference type="InterPro" id="IPR011009">
    <property type="entry name" value="Kinase-like_dom_sf"/>
</dbReference>
<reference evidence="17 18" key="2">
    <citation type="submission" date="2024-10" db="EMBL/GenBank/DDBJ databases">
        <authorList>
            <person name="Ryan C."/>
        </authorList>
    </citation>
    <scope>NUCLEOTIDE SEQUENCE [LARGE SCALE GENOMIC DNA]</scope>
</reference>
<keyword evidence="5 15" id="KW-0732">Signal</keyword>
<dbReference type="Gene3D" id="3.30.200.20">
    <property type="entry name" value="Phosphorylase Kinase, domain 1"/>
    <property type="match status" value="1"/>
</dbReference>
<evidence type="ECO:0000256" key="3">
    <source>
        <dbReference type="ARBA" id="ARBA00022679"/>
    </source>
</evidence>
<dbReference type="GO" id="GO:0004674">
    <property type="term" value="F:protein serine/threonine kinase activity"/>
    <property type="evidence" value="ECO:0007669"/>
    <property type="project" value="UniProtKB-KW"/>
</dbReference>
<evidence type="ECO:0000256" key="2">
    <source>
        <dbReference type="ARBA" id="ARBA00022527"/>
    </source>
</evidence>
<evidence type="ECO:0000256" key="5">
    <source>
        <dbReference type="ARBA" id="ARBA00022729"/>
    </source>
</evidence>
<dbReference type="InterPro" id="IPR025287">
    <property type="entry name" value="WAK_GUB"/>
</dbReference>
<keyword evidence="6 13" id="KW-0547">Nucleotide-binding</keyword>
<keyword evidence="10 14" id="KW-0472">Membrane</keyword>
<evidence type="ECO:0000259" key="16">
    <source>
        <dbReference type="PROSITE" id="PS50011"/>
    </source>
</evidence>
<dbReference type="InterPro" id="IPR001245">
    <property type="entry name" value="Ser-Thr/Tyr_kinase_cat_dom"/>
</dbReference>
<keyword evidence="8 13" id="KW-0067">ATP-binding</keyword>
<dbReference type="PROSITE" id="PS00107">
    <property type="entry name" value="PROTEIN_KINASE_ATP"/>
    <property type="match status" value="1"/>
</dbReference>
<keyword evidence="7" id="KW-0418">Kinase</keyword>